<dbReference type="PANTHER" id="PTHR46397:SF3">
    <property type="entry name" value="NR LBD DOMAIN-CONTAINING PROTEIN-RELATED"/>
    <property type="match status" value="1"/>
</dbReference>
<keyword evidence="6" id="KW-0238">DNA-binding</keyword>
<proteinExistence type="inferred from homology"/>
<dbReference type="PROSITE" id="PS00031">
    <property type="entry name" value="NUCLEAR_REC_DBD_1"/>
    <property type="match status" value="1"/>
</dbReference>
<organism evidence="12 13">
    <name type="scientific">Heligmosomoides polygyrus</name>
    <name type="common">Parasitic roundworm</name>
    <dbReference type="NCBI Taxonomy" id="6339"/>
    <lineage>
        <taxon>Eukaryota</taxon>
        <taxon>Metazoa</taxon>
        <taxon>Ecdysozoa</taxon>
        <taxon>Nematoda</taxon>
        <taxon>Chromadorea</taxon>
        <taxon>Rhabditida</taxon>
        <taxon>Rhabditina</taxon>
        <taxon>Rhabditomorpha</taxon>
        <taxon>Strongyloidea</taxon>
        <taxon>Heligmosomidae</taxon>
        <taxon>Heligmosomoides</taxon>
    </lineage>
</organism>
<name>A0A183GWN7_HELPZ</name>
<dbReference type="GO" id="GO:0003700">
    <property type="term" value="F:DNA-binding transcription factor activity"/>
    <property type="evidence" value="ECO:0007669"/>
    <property type="project" value="InterPro"/>
</dbReference>
<sequence>MRDDVFQSPPCVVCGDAATGIHFGADACAACSAFFRRTVSVKRDFSCIGDGVKPCTNLKAYEGNYFEHFQKEE</sequence>
<evidence type="ECO:0000313" key="13">
    <source>
        <dbReference type="WBParaSite" id="HPBE_0002710701-mRNA-1"/>
    </source>
</evidence>
<dbReference type="PROSITE" id="PS51030">
    <property type="entry name" value="NUCLEAR_REC_DBD_2"/>
    <property type="match status" value="1"/>
</dbReference>
<evidence type="ECO:0000259" key="10">
    <source>
        <dbReference type="PROSITE" id="PS51030"/>
    </source>
</evidence>
<dbReference type="WBParaSite" id="HPBE_0002710701-mRNA-1">
    <property type="protein sequence ID" value="HPBE_0002710701-mRNA-1"/>
    <property type="gene ID" value="HPBE_0002710701"/>
</dbReference>
<keyword evidence="8" id="KW-0675">Receptor</keyword>
<gene>
    <name evidence="11" type="ORF">HPBE_LOCUS27106</name>
</gene>
<reference evidence="11 12" key="1">
    <citation type="submission" date="2018-11" db="EMBL/GenBank/DDBJ databases">
        <authorList>
            <consortium name="Pathogen Informatics"/>
        </authorList>
    </citation>
    <scope>NUCLEOTIDE SEQUENCE [LARGE SCALE GENOMIC DNA]</scope>
</reference>
<dbReference type="Proteomes" id="UP000050761">
    <property type="component" value="Unassembled WGS sequence"/>
</dbReference>
<protein>
    <submittedName>
        <fullName evidence="13">Nuclear receptor domain-containing protein</fullName>
    </submittedName>
</protein>
<evidence type="ECO:0000256" key="7">
    <source>
        <dbReference type="ARBA" id="ARBA00023163"/>
    </source>
</evidence>
<evidence type="ECO:0000313" key="11">
    <source>
        <dbReference type="EMBL" id="VDP60986.1"/>
    </source>
</evidence>
<dbReference type="PANTHER" id="PTHR46397">
    <property type="entry name" value="NUCLEAR HORMONE RECEPTOR FAMILY-RELATED"/>
    <property type="match status" value="1"/>
</dbReference>
<comment type="similarity">
    <text evidence="1">Belongs to the nuclear hormone receptor family.</text>
</comment>
<evidence type="ECO:0000313" key="12">
    <source>
        <dbReference type="Proteomes" id="UP000050761"/>
    </source>
</evidence>
<keyword evidence="3" id="KW-0863">Zinc-finger</keyword>
<keyword evidence="7" id="KW-0804">Transcription</keyword>
<keyword evidence="12" id="KW-1185">Reference proteome</keyword>
<accession>A0A183GWN7</accession>
<dbReference type="InterPro" id="IPR013088">
    <property type="entry name" value="Znf_NHR/GATA"/>
</dbReference>
<evidence type="ECO:0000256" key="2">
    <source>
        <dbReference type="ARBA" id="ARBA00022723"/>
    </source>
</evidence>
<dbReference type="Gene3D" id="3.30.50.10">
    <property type="entry name" value="Erythroid Transcription Factor GATA-1, subunit A"/>
    <property type="match status" value="1"/>
</dbReference>
<keyword evidence="5" id="KW-0805">Transcription regulation</keyword>
<evidence type="ECO:0000256" key="9">
    <source>
        <dbReference type="ARBA" id="ARBA00023242"/>
    </source>
</evidence>
<keyword evidence="9" id="KW-0539">Nucleus</keyword>
<dbReference type="AlphaFoldDB" id="A0A183GWN7"/>
<evidence type="ECO:0000256" key="8">
    <source>
        <dbReference type="ARBA" id="ARBA00023170"/>
    </source>
</evidence>
<evidence type="ECO:0000256" key="6">
    <source>
        <dbReference type="ARBA" id="ARBA00023125"/>
    </source>
</evidence>
<keyword evidence="2" id="KW-0479">Metal-binding</keyword>
<dbReference type="Pfam" id="PF00105">
    <property type="entry name" value="zf-C4"/>
    <property type="match status" value="1"/>
</dbReference>
<dbReference type="InterPro" id="IPR001628">
    <property type="entry name" value="Znf_hrmn_rcpt"/>
</dbReference>
<accession>A0A3P8J2G4</accession>
<dbReference type="SUPFAM" id="SSF57716">
    <property type="entry name" value="Glucocorticoid receptor-like (DNA-binding domain)"/>
    <property type="match status" value="1"/>
</dbReference>
<reference evidence="13" key="2">
    <citation type="submission" date="2019-09" db="UniProtKB">
        <authorList>
            <consortium name="WormBaseParasite"/>
        </authorList>
    </citation>
    <scope>IDENTIFICATION</scope>
</reference>
<evidence type="ECO:0000256" key="3">
    <source>
        <dbReference type="ARBA" id="ARBA00022771"/>
    </source>
</evidence>
<dbReference type="GO" id="GO:0008270">
    <property type="term" value="F:zinc ion binding"/>
    <property type="evidence" value="ECO:0007669"/>
    <property type="project" value="UniProtKB-KW"/>
</dbReference>
<dbReference type="OrthoDB" id="9996608at2759"/>
<evidence type="ECO:0000256" key="1">
    <source>
        <dbReference type="ARBA" id="ARBA00005993"/>
    </source>
</evidence>
<dbReference type="EMBL" id="UZAH01042006">
    <property type="protein sequence ID" value="VDP60986.1"/>
    <property type="molecule type" value="Genomic_DNA"/>
</dbReference>
<feature type="domain" description="Nuclear receptor" evidence="10">
    <location>
        <begin position="8"/>
        <end position="73"/>
    </location>
</feature>
<dbReference type="PRINTS" id="PR00047">
    <property type="entry name" value="STROIDFINGER"/>
</dbReference>
<keyword evidence="4" id="KW-0862">Zinc</keyword>
<evidence type="ECO:0000256" key="5">
    <source>
        <dbReference type="ARBA" id="ARBA00023015"/>
    </source>
</evidence>
<dbReference type="SMART" id="SM00399">
    <property type="entry name" value="ZnF_C4"/>
    <property type="match status" value="1"/>
</dbReference>
<dbReference type="GO" id="GO:0043565">
    <property type="term" value="F:sequence-specific DNA binding"/>
    <property type="evidence" value="ECO:0007669"/>
    <property type="project" value="InterPro"/>
</dbReference>
<evidence type="ECO:0000256" key="4">
    <source>
        <dbReference type="ARBA" id="ARBA00022833"/>
    </source>
</evidence>